<keyword evidence="6 12" id="KW-0812">Transmembrane</keyword>
<protein>
    <recommendedName>
        <fullName evidence="12">Porin</fullName>
    </recommendedName>
</protein>
<evidence type="ECO:0000313" key="14">
    <source>
        <dbReference type="Proteomes" id="UP000430843"/>
    </source>
</evidence>
<evidence type="ECO:0000256" key="11">
    <source>
        <dbReference type="ARBA" id="ARBA00023237"/>
    </source>
</evidence>
<comment type="similarity">
    <text evidence="3 12">Belongs to the alphaproteobacteria porin family.</text>
</comment>
<keyword evidence="14" id="KW-1185">Reference proteome</keyword>
<evidence type="ECO:0000256" key="2">
    <source>
        <dbReference type="ARBA" id="ARBA00004571"/>
    </source>
</evidence>
<dbReference type="RefSeq" id="WP_208852737.1">
    <property type="nucleotide sequence ID" value="NZ_WBWA01000101.1"/>
</dbReference>
<accession>A0A833FJZ9</accession>
<keyword evidence="8 12" id="KW-0406">Ion transport</keyword>
<dbReference type="GO" id="GO:0046930">
    <property type="term" value="C:pore complex"/>
    <property type="evidence" value="ECO:0007669"/>
    <property type="project" value="UniProtKB-KW"/>
</dbReference>
<reference evidence="13 14" key="1">
    <citation type="submission" date="2019-09" db="EMBL/GenBank/DDBJ databases">
        <title>Taxonomic organization of the family Brucellaceae based on a phylogenomic approach.</title>
        <authorList>
            <person name="Leclercq S."/>
            <person name="Cloeckaert A."/>
            <person name="Zygmunt M.S."/>
        </authorList>
    </citation>
    <scope>NUCLEOTIDE SEQUENCE [LARGE SCALE GENOMIC DNA]</scope>
    <source>
        <strain evidence="13 14">LMG 18957</strain>
    </source>
</reference>
<dbReference type="InterPro" id="IPR003684">
    <property type="entry name" value="Porin_alphabac"/>
</dbReference>
<dbReference type="SUPFAM" id="SSF56935">
    <property type="entry name" value="Porins"/>
    <property type="match status" value="1"/>
</dbReference>
<sequence length="126" mass="13374">ARATLRFSTASETELGTLKTYVETRFQWADGNDSGSTGTLRFGYIQLGGLRVGLDESAFVTFTGYLGNVINDDVILAGGYRTNLISYTFTGGNGFSAILSLEEGGNGDSDVDVTLNDYTPHIVGGL</sequence>
<evidence type="ECO:0000313" key="13">
    <source>
        <dbReference type="EMBL" id="KAB2660447.1"/>
    </source>
</evidence>
<comment type="subcellular location">
    <subcellularLocation>
        <location evidence="2 12">Cell outer membrane</location>
        <topology evidence="2 12">Multi-pass membrane protein</topology>
    </subcellularLocation>
</comment>
<keyword evidence="11 12" id="KW-0998">Cell outer membrane</keyword>
<gene>
    <name evidence="13" type="ORF">F9K91_25650</name>
</gene>
<dbReference type="EMBL" id="WBWA01000101">
    <property type="protein sequence ID" value="KAB2660447.1"/>
    <property type="molecule type" value="Genomic_DNA"/>
</dbReference>
<comment type="domain">
    <text evidence="12">Consists of 16-stranded beta-barrel sheets, with large surface-exposed loops, that form a transmembrane pore at the center of each barrel. The pore is partially ocluded by a peptide loop that folds into the pore lumen.</text>
</comment>
<evidence type="ECO:0000256" key="4">
    <source>
        <dbReference type="ARBA" id="ARBA00022448"/>
    </source>
</evidence>
<comment type="function">
    <text evidence="1 12">Forms passive diffusion pores that allow small molecular weight hydrophilic materials across the outer membrane.</text>
</comment>
<feature type="non-terminal residue" evidence="13">
    <location>
        <position position="126"/>
    </location>
</feature>
<evidence type="ECO:0000256" key="5">
    <source>
        <dbReference type="ARBA" id="ARBA00022452"/>
    </source>
</evidence>
<evidence type="ECO:0000256" key="12">
    <source>
        <dbReference type="RuleBase" id="RU364005"/>
    </source>
</evidence>
<proteinExistence type="inferred from homology"/>
<evidence type="ECO:0000256" key="3">
    <source>
        <dbReference type="ARBA" id="ARBA00009521"/>
    </source>
</evidence>
<keyword evidence="5 12" id="KW-1134">Transmembrane beta strand</keyword>
<dbReference type="Proteomes" id="UP000430843">
    <property type="component" value="Unassembled WGS sequence"/>
</dbReference>
<dbReference type="Pfam" id="PF02530">
    <property type="entry name" value="Porin_2"/>
    <property type="match status" value="1"/>
</dbReference>
<evidence type="ECO:0000256" key="9">
    <source>
        <dbReference type="ARBA" id="ARBA00023114"/>
    </source>
</evidence>
<dbReference type="GO" id="GO:0006811">
    <property type="term" value="P:monoatomic ion transport"/>
    <property type="evidence" value="ECO:0007669"/>
    <property type="project" value="UniProtKB-KW"/>
</dbReference>
<evidence type="ECO:0000256" key="8">
    <source>
        <dbReference type="ARBA" id="ARBA00023065"/>
    </source>
</evidence>
<evidence type="ECO:0000256" key="7">
    <source>
        <dbReference type="ARBA" id="ARBA00022729"/>
    </source>
</evidence>
<organism evidence="13 14">
    <name type="scientific">Brucella tritici</name>
    <dbReference type="NCBI Taxonomy" id="94626"/>
    <lineage>
        <taxon>Bacteria</taxon>
        <taxon>Pseudomonadati</taxon>
        <taxon>Pseudomonadota</taxon>
        <taxon>Alphaproteobacteria</taxon>
        <taxon>Hyphomicrobiales</taxon>
        <taxon>Brucellaceae</taxon>
        <taxon>Brucella/Ochrobactrum group</taxon>
        <taxon>Brucella</taxon>
    </lineage>
</organism>
<feature type="non-terminal residue" evidence="13">
    <location>
        <position position="1"/>
    </location>
</feature>
<keyword evidence="10 12" id="KW-0472">Membrane</keyword>
<evidence type="ECO:0000256" key="10">
    <source>
        <dbReference type="ARBA" id="ARBA00023136"/>
    </source>
</evidence>
<keyword evidence="4 12" id="KW-0813">Transport</keyword>
<keyword evidence="7" id="KW-0732">Signal</keyword>
<evidence type="ECO:0000256" key="6">
    <source>
        <dbReference type="ARBA" id="ARBA00022692"/>
    </source>
</evidence>
<dbReference type="AlphaFoldDB" id="A0A833FJZ9"/>
<name>A0A833FJZ9_9HYPH</name>
<evidence type="ECO:0000256" key="1">
    <source>
        <dbReference type="ARBA" id="ARBA00003101"/>
    </source>
</evidence>
<comment type="caution">
    <text evidence="13">The sequence shown here is derived from an EMBL/GenBank/DDBJ whole genome shotgun (WGS) entry which is preliminary data.</text>
</comment>
<keyword evidence="9 12" id="KW-0626">Porin</keyword>
<dbReference type="GO" id="GO:0015288">
    <property type="term" value="F:porin activity"/>
    <property type="evidence" value="ECO:0007669"/>
    <property type="project" value="UniProtKB-KW"/>
</dbReference>
<dbReference type="GO" id="GO:0009279">
    <property type="term" value="C:cell outer membrane"/>
    <property type="evidence" value="ECO:0007669"/>
    <property type="project" value="UniProtKB-SubCell"/>
</dbReference>